<dbReference type="AlphaFoldDB" id="Q2FLF7"/>
<dbReference type="InParanoid" id="Q2FLF7"/>
<evidence type="ECO:0000313" key="3">
    <source>
        <dbReference type="Proteomes" id="UP000001941"/>
    </source>
</evidence>
<feature type="transmembrane region" description="Helical" evidence="1">
    <location>
        <begin position="45"/>
        <end position="63"/>
    </location>
</feature>
<dbReference type="EMBL" id="CP000254">
    <property type="protein sequence ID" value="ABD40278.1"/>
    <property type="molecule type" value="Genomic_DNA"/>
</dbReference>
<accession>Q2FLF7</accession>
<feature type="transmembrane region" description="Helical" evidence="1">
    <location>
        <begin position="12"/>
        <end position="33"/>
    </location>
</feature>
<dbReference type="EnsemblBacteria" id="ABD40278">
    <property type="protein sequence ID" value="ABD40278"/>
    <property type="gene ID" value="Mhun_0518"/>
</dbReference>
<keyword evidence="1" id="KW-0812">Transmembrane</keyword>
<dbReference type="STRING" id="323259.Mhun_0518"/>
<reference evidence="3" key="1">
    <citation type="journal article" date="2016" name="Stand. Genomic Sci.">
        <title>Complete genome sequence of Methanospirillum hungatei type strain JF1.</title>
        <authorList>
            <person name="Gunsalus R.P."/>
            <person name="Cook L.E."/>
            <person name="Crable B."/>
            <person name="Rohlin L."/>
            <person name="McDonald E."/>
            <person name="Mouttaki H."/>
            <person name="Sieber J.R."/>
            <person name="Poweleit N."/>
            <person name="Zhou H."/>
            <person name="Lapidus A.L."/>
            <person name="Daligault H.E."/>
            <person name="Land M."/>
            <person name="Gilna P."/>
            <person name="Ivanova N."/>
            <person name="Kyrpides N."/>
            <person name="Culley D.E."/>
            <person name="McInerney M.J."/>
        </authorList>
    </citation>
    <scope>NUCLEOTIDE SEQUENCE [LARGE SCALE GENOMIC DNA]</scope>
    <source>
        <strain evidence="3">ATCC 27890 / DSM 864 / NBRC 100397 / JF-1</strain>
    </source>
</reference>
<gene>
    <name evidence="2" type="ordered locus">Mhun_0518</name>
</gene>
<evidence type="ECO:0000256" key="1">
    <source>
        <dbReference type="SAM" id="Phobius"/>
    </source>
</evidence>
<feature type="transmembrane region" description="Helical" evidence="1">
    <location>
        <begin position="118"/>
        <end position="139"/>
    </location>
</feature>
<feature type="transmembrane region" description="Helical" evidence="1">
    <location>
        <begin position="282"/>
        <end position="301"/>
    </location>
</feature>
<dbReference type="InterPro" id="IPR031563">
    <property type="entry name" value="MOT1/MOT2"/>
</dbReference>
<keyword evidence="1" id="KW-0472">Membrane</keyword>
<evidence type="ECO:0000313" key="2">
    <source>
        <dbReference type="EMBL" id="ABD40278.1"/>
    </source>
</evidence>
<proteinExistence type="predicted"/>
<keyword evidence="3" id="KW-1185">Reference proteome</keyword>
<dbReference type="RefSeq" id="WP_011447565.1">
    <property type="nucleotide sequence ID" value="NC_007796.1"/>
</dbReference>
<feature type="transmembrane region" description="Helical" evidence="1">
    <location>
        <begin position="83"/>
        <end position="106"/>
    </location>
</feature>
<dbReference type="eggNOG" id="arCOG02806">
    <property type="taxonomic scope" value="Archaea"/>
</dbReference>
<keyword evidence="1" id="KW-1133">Transmembrane helix</keyword>
<organism evidence="2 3">
    <name type="scientific">Methanospirillum hungatei JF-1 (strain ATCC 27890 / DSM 864 / NBRC 100397 / JF-1)</name>
    <dbReference type="NCBI Taxonomy" id="323259"/>
    <lineage>
        <taxon>Archaea</taxon>
        <taxon>Methanobacteriati</taxon>
        <taxon>Methanobacteriota</taxon>
        <taxon>Stenosarchaea group</taxon>
        <taxon>Methanomicrobia</taxon>
        <taxon>Methanomicrobiales</taxon>
        <taxon>Methanospirillaceae</taxon>
        <taxon>Methanospirillum</taxon>
    </lineage>
</organism>
<protein>
    <submittedName>
        <fullName evidence="2">Sulphate transporter</fullName>
    </submittedName>
</protein>
<dbReference type="GO" id="GO:0015098">
    <property type="term" value="F:molybdate ion transmembrane transporter activity"/>
    <property type="evidence" value="ECO:0007669"/>
    <property type="project" value="InterPro"/>
</dbReference>
<dbReference type="PANTHER" id="PTHR31970:SF9">
    <property type="entry name" value="MOLYBDATE TRANSPORTER 2"/>
    <property type="match status" value="1"/>
</dbReference>
<dbReference type="HOGENOM" id="CLU_032158_1_0_2"/>
<feature type="transmembrane region" description="Helical" evidence="1">
    <location>
        <begin position="213"/>
        <end position="233"/>
    </location>
</feature>
<feature type="transmembrane region" description="Helical" evidence="1">
    <location>
        <begin position="254"/>
        <end position="276"/>
    </location>
</feature>
<sequence>MPVSDQSVPRYSYFLSELAGSAGNFGTVLPLLFAVSVSCGMNISLMLLWAAAWYIITGLYYRIPIPVEPLKAVGAIAIAESVTPHLIAASGIVMGIICLCIGFFGWMDRVRQIIPEPVIRGVQLGLALIFIKSAIPGFILPDIPFALISVGIVAGFLISTRFVKIPDLSALTIIISGFIVAFLSAGFPTFISIPVPNLQIPSPEDFFNATIHFVPPQLPLTLTNAILATSLLAHDLFKREMNPDKICKTVGMMSLSASLFGGFPMCHGAGGLAAHYRFGARGGLSLILGGILLFLIGILCADPEITDALPVGMFGVLLIVVAVELAKHGLKTDNYWITGLIAVLAVLFGLAIGFCAGLILAWILIYRKEHLKTRQQ</sequence>
<dbReference type="OrthoDB" id="117479at2157"/>
<name>Q2FLF7_METHJ</name>
<dbReference type="Proteomes" id="UP000001941">
    <property type="component" value="Chromosome"/>
</dbReference>
<feature type="transmembrane region" description="Helical" evidence="1">
    <location>
        <begin position="145"/>
        <end position="163"/>
    </location>
</feature>
<dbReference type="KEGG" id="mhu:Mhun_0518"/>
<dbReference type="GeneID" id="3924487"/>
<feature type="transmembrane region" description="Helical" evidence="1">
    <location>
        <begin position="170"/>
        <end position="193"/>
    </location>
</feature>
<dbReference type="PANTHER" id="PTHR31970">
    <property type="match status" value="1"/>
</dbReference>
<feature type="transmembrane region" description="Helical" evidence="1">
    <location>
        <begin position="336"/>
        <end position="366"/>
    </location>
</feature>
<feature type="transmembrane region" description="Helical" evidence="1">
    <location>
        <begin position="308"/>
        <end position="330"/>
    </location>
</feature>
<dbReference type="Pfam" id="PF16983">
    <property type="entry name" value="MFS_MOT1"/>
    <property type="match status" value="2"/>
</dbReference>